<dbReference type="Gene3D" id="3.40.50.10490">
    <property type="entry name" value="Glucose-6-phosphate isomerase like protein, domain 1"/>
    <property type="match status" value="1"/>
</dbReference>
<dbReference type="GO" id="GO:1901135">
    <property type="term" value="P:carbohydrate derivative metabolic process"/>
    <property type="evidence" value="ECO:0007669"/>
    <property type="project" value="InterPro"/>
</dbReference>
<dbReference type="PANTHER" id="PTHR30390">
    <property type="entry name" value="SEDOHEPTULOSE 7-PHOSPHATE ISOMERASE / DNAA INITIATOR-ASSOCIATING FACTOR FOR REPLICATION INITIATION"/>
    <property type="match status" value="1"/>
</dbReference>
<protein>
    <submittedName>
        <fullName evidence="2">SIS domain-containing protein</fullName>
    </submittedName>
</protein>
<proteinExistence type="predicted"/>
<dbReference type="InterPro" id="IPR050099">
    <property type="entry name" value="SIS_GmhA/DiaA_subfam"/>
</dbReference>
<dbReference type="PROSITE" id="PS51464">
    <property type="entry name" value="SIS"/>
    <property type="match status" value="1"/>
</dbReference>
<dbReference type="Proteomes" id="UP000553059">
    <property type="component" value="Unassembled WGS sequence"/>
</dbReference>
<feature type="domain" description="SIS" evidence="1">
    <location>
        <begin position="29"/>
        <end position="203"/>
    </location>
</feature>
<dbReference type="Pfam" id="PF01380">
    <property type="entry name" value="SIS"/>
    <property type="match status" value="1"/>
</dbReference>
<reference evidence="2 3" key="1">
    <citation type="journal article" date="2020" name="Biotechnol. Biofuels">
        <title>New insights from the biogas microbiome by comprehensive genome-resolved metagenomics of nearly 1600 species originating from multiple anaerobic digesters.</title>
        <authorList>
            <person name="Campanaro S."/>
            <person name="Treu L."/>
            <person name="Rodriguez-R L.M."/>
            <person name="Kovalovszki A."/>
            <person name="Ziels R.M."/>
            <person name="Maus I."/>
            <person name="Zhu X."/>
            <person name="Kougias P.G."/>
            <person name="Basile A."/>
            <person name="Luo G."/>
            <person name="Schluter A."/>
            <person name="Konstantinidis K.T."/>
            <person name="Angelidaki I."/>
        </authorList>
    </citation>
    <scope>NUCLEOTIDE SEQUENCE [LARGE SCALE GENOMIC DNA]</scope>
    <source>
        <strain evidence="2">AS05jafATM_4</strain>
    </source>
</reference>
<gene>
    <name evidence="2" type="ORF">GX523_09735</name>
</gene>
<dbReference type="AlphaFoldDB" id="A0A7C6Z4L5"/>
<name>A0A7C6Z4L5_9FIRM</name>
<accession>A0A7C6Z4L5</accession>
<evidence type="ECO:0000259" key="1">
    <source>
        <dbReference type="PROSITE" id="PS51464"/>
    </source>
</evidence>
<sequence>MENILGNLTLRYPSLQICKDSIMSAYKLLAKSFDSGRRLYICGNGGSAADSLHIVGELVKSYVIPRSIDKDFAEQADEEMLKNLQGALPAFALVENSALSTAYANDVNPDYVFAQQVYAYAREGDCVLGISTSGNSKNVINALKAAKWRGAVTVGLTGCDGGKMKGLCDACIIVPETETYKIQELHLPIYHALCIMLEQHFWGGRQ</sequence>
<evidence type="ECO:0000313" key="3">
    <source>
        <dbReference type="Proteomes" id="UP000553059"/>
    </source>
</evidence>
<dbReference type="GO" id="GO:0097367">
    <property type="term" value="F:carbohydrate derivative binding"/>
    <property type="evidence" value="ECO:0007669"/>
    <property type="project" value="InterPro"/>
</dbReference>
<organism evidence="2 3">
    <name type="scientific">Desulfitobacterium dehalogenans</name>
    <dbReference type="NCBI Taxonomy" id="36854"/>
    <lineage>
        <taxon>Bacteria</taxon>
        <taxon>Bacillati</taxon>
        <taxon>Bacillota</taxon>
        <taxon>Clostridia</taxon>
        <taxon>Eubacteriales</taxon>
        <taxon>Desulfitobacteriaceae</taxon>
        <taxon>Desulfitobacterium</taxon>
    </lineage>
</organism>
<evidence type="ECO:0000313" key="2">
    <source>
        <dbReference type="EMBL" id="HHY27004.1"/>
    </source>
</evidence>
<comment type="caution">
    <text evidence="2">The sequence shown here is derived from an EMBL/GenBank/DDBJ whole genome shotgun (WGS) entry which is preliminary data.</text>
</comment>
<dbReference type="EMBL" id="DUTF01000222">
    <property type="protein sequence ID" value="HHY27004.1"/>
    <property type="molecule type" value="Genomic_DNA"/>
</dbReference>
<dbReference type="InterPro" id="IPR035461">
    <property type="entry name" value="GmhA/DiaA"/>
</dbReference>
<dbReference type="Pfam" id="PF13580">
    <property type="entry name" value="SIS_2"/>
    <property type="match status" value="1"/>
</dbReference>
<dbReference type="InterPro" id="IPR046348">
    <property type="entry name" value="SIS_dom_sf"/>
</dbReference>
<dbReference type="SUPFAM" id="SSF53697">
    <property type="entry name" value="SIS domain"/>
    <property type="match status" value="1"/>
</dbReference>
<dbReference type="InterPro" id="IPR001347">
    <property type="entry name" value="SIS_dom"/>
</dbReference>
<dbReference type="CDD" id="cd05006">
    <property type="entry name" value="SIS_GmhA"/>
    <property type="match status" value="1"/>
</dbReference>